<organism evidence="7 8">
    <name type="scientific">Durusdinium trenchii</name>
    <dbReference type="NCBI Taxonomy" id="1381693"/>
    <lineage>
        <taxon>Eukaryota</taxon>
        <taxon>Sar</taxon>
        <taxon>Alveolata</taxon>
        <taxon>Dinophyceae</taxon>
        <taxon>Suessiales</taxon>
        <taxon>Symbiodiniaceae</taxon>
        <taxon>Durusdinium</taxon>
    </lineage>
</organism>
<feature type="transmembrane region" description="Helical" evidence="5">
    <location>
        <begin position="785"/>
        <end position="806"/>
    </location>
</feature>
<evidence type="ECO:0000259" key="6">
    <source>
        <dbReference type="Pfam" id="PF00520"/>
    </source>
</evidence>
<evidence type="ECO:0000256" key="3">
    <source>
        <dbReference type="ARBA" id="ARBA00022989"/>
    </source>
</evidence>
<evidence type="ECO:0000256" key="1">
    <source>
        <dbReference type="ARBA" id="ARBA00004141"/>
    </source>
</evidence>
<dbReference type="PANTHER" id="PTHR45689">
    <property type="entry name" value="I[[H]] CHANNEL, ISOFORM E"/>
    <property type="match status" value="1"/>
</dbReference>
<dbReference type="SUPFAM" id="SSF51206">
    <property type="entry name" value="cAMP-binding domain-like"/>
    <property type="match status" value="1"/>
</dbReference>
<dbReference type="InterPro" id="IPR005821">
    <property type="entry name" value="Ion_trans_dom"/>
</dbReference>
<evidence type="ECO:0000256" key="4">
    <source>
        <dbReference type="ARBA" id="ARBA00023136"/>
    </source>
</evidence>
<sequence length="1286" mass="146466">MDFMAPKYEPPKHHNCSLGMEPSYSKRRDQARAYSQCKRLEIAFDSVFKDFEPNMSYKYSAIVRARPDAIYLTTVPPLSSFNLSRFTFSTGAVSDHWHVVGRGCPLVSPYCIHCQDHWPQQLETRCHVSPETAVLDSRVQLAVARERVRRRPTRHFRAGLFLDVECGRWKVRLTKYAPQTYQRVRGMCDAEALKFLRVEDGPTLLSCPENRPFKECSVDWRGQRAVGHMRVRISVVMEVISWHDVSAVMLELQRFGQPFWGHFRRKKLKLPETSMMPYGLQIVDTPGMIDMPVKSESMAGGRGYNFLEVVRWFAKRADLILLLFDPDRPGTTGESLDVLTRSMAGLDHKFVIILNKVDQLDSSVDFARAYGTLGWALSKVIPRKDIPQIYTMYNAGVEQENGVRQHKLPLEAFRQKREEVVAEVLRARTRHWDNVITDTLRQLEMVCTVAMAVRHRVRRRCRNAFQLRCVEDRLDGSMPNEQEQLTDFQLDSPSLPALVAGKFIHDKWPGQRSLHLGTGLSIQTGILSAAAVLSLGVARFICERPPTLRSPPKSKPLGVRSATDARARPSLPILMCSCAPTGPTPVGGATPGGDGSGASYESFVTAQLEILRQNLLQHYETEMRGLSKPFLRSATEGESIGVANLEVCGDGAEEEEEEEEPVPFRWLELTARVLEASEAEVEEAFGGWALEELRMRPVWSISLQDLRRRSRPRNFRTKLTNEIITMKMNAPMREAATVLQGLVLKPNSWQQLLWTTIGALLILWDLITIPLGFFNLPQFLDFLTIFARVSFAYWIIDMPLHVIFGTEINGAQELRPKKLLKMYLRSWFLIDLMIISIDAVIIILEVFQETSDEFSMWRSARFFRALRLLRLLRLLRVTKLQQEVMVVANRFLSTNAFLVLKIGGGIFMMLITNHIIACCWFGVGTFGREDGHGWLVNFQMNENTDFPESYAAALHWSLTQFTPATNNIAPDNVTERIFAVVVILVAVIIFSSFIASISSTLNALRVSRVAHSKQYMNLFQFFNERNLSVNLYGKVKEVLRTENLTMRIQEKEVGLLDKIPERLKMQLHNEIYMPFLLSLKIWPRGDIDDIQYIYSNVCHRAMVEGYASPGQDVFMPGTDCRDVYILESGRMLYLARQEHNDEEAPFVVLQQENLCVACLWTEWHHRGRLSAGQGIGYYIQVQCDAFGHLVVKFGGPLWRFLQIFGILLVSELEFLQDMGEPVSDLGLPEDRMSDLATRAERFEQVLVPSGSPRGASVRPDGLSRIISITSSKTKSTSAERFSEERL</sequence>
<dbReference type="PANTHER" id="PTHR45689:SF5">
    <property type="entry name" value="I[[H]] CHANNEL, ISOFORM E"/>
    <property type="match status" value="1"/>
</dbReference>
<proteinExistence type="predicted"/>
<feature type="transmembrane region" description="Helical" evidence="5">
    <location>
        <begin position="827"/>
        <end position="847"/>
    </location>
</feature>
<evidence type="ECO:0000256" key="2">
    <source>
        <dbReference type="ARBA" id="ARBA00022692"/>
    </source>
</evidence>
<dbReference type="InterPro" id="IPR018490">
    <property type="entry name" value="cNMP-bd_dom_sf"/>
</dbReference>
<reference evidence="7 8" key="1">
    <citation type="submission" date="2024-02" db="EMBL/GenBank/DDBJ databases">
        <authorList>
            <person name="Chen Y."/>
            <person name="Shah S."/>
            <person name="Dougan E. K."/>
            <person name="Thang M."/>
            <person name="Chan C."/>
        </authorList>
    </citation>
    <scope>NUCLEOTIDE SEQUENCE [LARGE SCALE GENOMIC DNA]</scope>
</reference>
<comment type="caution">
    <text evidence="7">The sequence shown here is derived from an EMBL/GenBank/DDBJ whole genome shotgun (WGS) entry which is preliminary data.</text>
</comment>
<dbReference type="InterPro" id="IPR027417">
    <property type="entry name" value="P-loop_NTPase"/>
</dbReference>
<keyword evidence="4 5" id="KW-0472">Membrane</keyword>
<feature type="domain" description="Ion transport" evidence="6">
    <location>
        <begin position="753"/>
        <end position="1005"/>
    </location>
</feature>
<protein>
    <recommendedName>
        <fullName evidence="6">Ion transport domain-containing protein</fullName>
    </recommendedName>
</protein>
<name>A0ABP0JTA7_9DINO</name>
<dbReference type="Pfam" id="PF00520">
    <property type="entry name" value="Ion_trans"/>
    <property type="match status" value="1"/>
</dbReference>
<dbReference type="Gene3D" id="1.10.287.70">
    <property type="match status" value="1"/>
</dbReference>
<feature type="transmembrane region" description="Helical" evidence="5">
    <location>
        <begin position="520"/>
        <end position="542"/>
    </location>
</feature>
<dbReference type="SUPFAM" id="SSF52540">
    <property type="entry name" value="P-loop containing nucleoside triphosphate hydrolases"/>
    <property type="match status" value="1"/>
</dbReference>
<accession>A0ABP0JTA7</accession>
<keyword evidence="3 5" id="KW-1133">Transmembrane helix</keyword>
<feature type="transmembrane region" description="Helical" evidence="5">
    <location>
        <begin position="752"/>
        <end position="773"/>
    </location>
</feature>
<evidence type="ECO:0000256" key="5">
    <source>
        <dbReference type="SAM" id="Phobius"/>
    </source>
</evidence>
<dbReference type="InterPro" id="IPR051413">
    <property type="entry name" value="K/Na_HCN_channel"/>
</dbReference>
<comment type="subcellular location">
    <subcellularLocation>
        <location evidence="1">Membrane</location>
        <topology evidence="1">Multi-pass membrane protein</topology>
    </subcellularLocation>
</comment>
<keyword evidence="8" id="KW-1185">Reference proteome</keyword>
<keyword evidence="2 5" id="KW-0812">Transmembrane</keyword>
<dbReference type="Gene3D" id="3.40.50.300">
    <property type="entry name" value="P-loop containing nucleotide triphosphate hydrolases"/>
    <property type="match status" value="1"/>
</dbReference>
<dbReference type="EMBL" id="CAXAMN010006458">
    <property type="protein sequence ID" value="CAK9017695.1"/>
    <property type="molecule type" value="Genomic_DNA"/>
</dbReference>
<evidence type="ECO:0000313" key="7">
    <source>
        <dbReference type="EMBL" id="CAK9017695.1"/>
    </source>
</evidence>
<dbReference type="Proteomes" id="UP001642484">
    <property type="component" value="Unassembled WGS sequence"/>
</dbReference>
<feature type="transmembrane region" description="Helical" evidence="5">
    <location>
        <begin position="896"/>
        <end position="923"/>
    </location>
</feature>
<dbReference type="SUPFAM" id="SSF81324">
    <property type="entry name" value="Voltage-gated potassium channels"/>
    <property type="match status" value="1"/>
</dbReference>
<evidence type="ECO:0000313" key="8">
    <source>
        <dbReference type="Proteomes" id="UP001642484"/>
    </source>
</evidence>
<gene>
    <name evidence="7" type="ORF">CCMP2556_LOCUS12975</name>
</gene>
<feature type="transmembrane region" description="Helical" evidence="5">
    <location>
        <begin position="977"/>
        <end position="1004"/>
    </location>
</feature>